<feature type="transmembrane region" description="Helical" evidence="1">
    <location>
        <begin position="207"/>
        <end position="230"/>
    </location>
</feature>
<feature type="transmembrane region" description="Helical" evidence="1">
    <location>
        <begin position="12"/>
        <end position="29"/>
    </location>
</feature>
<gene>
    <name evidence="4" type="ORF">GCM10009823_26950</name>
</gene>
<evidence type="ECO:0000256" key="1">
    <source>
        <dbReference type="SAM" id="Phobius"/>
    </source>
</evidence>
<feature type="transmembrane region" description="Helical" evidence="1">
    <location>
        <begin position="170"/>
        <end position="195"/>
    </location>
</feature>
<name>A0ABP5IME6_9MICO</name>
<dbReference type="RefSeq" id="WP_291792463.1">
    <property type="nucleotide sequence ID" value="NZ_BAAAPZ010000017.1"/>
</dbReference>
<reference evidence="5" key="1">
    <citation type="journal article" date="2019" name="Int. J. Syst. Evol. Microbiol.">
        <title>The Global Catalogue of Microorganisms (GCM) 10K type strain sequencing project: providing services to taxonomists for standard genome sequencing and annotation.</title>
        <authorList>
            <consortium name="The Broad Institute Genomics Platform"/>
            <consortium name="The Broad Institute Genome Sequencing Center for Infectious Disease"/>
            <person name="Wu L."/>
            <person name="Ma J."/>
        </authorList>
    </citation>
    <scope>NUCLEOTIDE SEQUENCE [LARGE SCALE GENOMIC DNA]</scope>
    <source>
        <strain evidence="5">JCM 15900</strain>
    </source>
</reference>
<dbReference type="Pfam" id="PF07786">
    <property type="entry name" value="HGSNAT_cat"/>
    <property type="match status" value="1"/>
</dbReference>
<feature type="transmembrane region" description="Helical" evidence="1">
    <location>
        <begin position="285"/>
        <end position="303"/>
    </location>
</feature>
<evidence type="ECO:0000313" key="4">
    <source>
        <dbReference type="EMBL" id="GAA2103191.1"/>
    </source>
</evidence>
<proteinExistence type="predicted"/>
<feature type="transmembrane region" description="Helical" evidence="1">
    <location>
        <begin position="126"/>
        <end position="146"/>
    </location>
</feature>
<feature type="domain" description="DUF418" evidence="2">
    <location>
        <begin position="270"/>
        <end position="382"/>
    </location>
</feature>
<keyword evidence="5" id="KW-1185">Reference proteome</keyword>
<protein>
    <submittedName>
        <fullName evidence="4">Heparan-alpha-glucosaminide N-acetyltransferase domain-containing protein</fullName>
    </submittedName>
</protein>
<accession>A0ABP5IME6</accession>
<dbReference type="Proteomes" id="UP001500984">
    <property type="component" value="Unassembled WGS sequence"/>
</dbReference>
<keyword evidence="1" id="KW-0812">Transmembrane</keyword>
<dbReference type="InterPro" id="IPR007349">
    <property type="entry name" value="DUF418"/>
</dbReference>
<feature type="transmembrane region" description="Helical" evidence="1">
    <location>
        <begin position="102"/>
        <end position="121"/>
    </location>
</feature>
<comment type="caution">
    <text evidence="4">The sequence shown here is derived from an EMBL/GenBank/DDBJ whole genome shotgun (WGS) entry which is preliminary data.</text>
</comment>
<evidence type="ECO:0000259" key="3">
    <source>
        <dbReference type="Pfam" id="PF07786"/>
    </source>
</evidence>
<evidence type="ECO:0000313" key="5">
    <source>
        <dbReference type="Proteomes" id="UP001500984"/>
    </source>
</evidence>
<feature type="domain" description="Heparan-alpha-glucosaminide N-acetyltransferase catalytic" evidence="3">
    <location>
        <begin position="7"/>
        <end position="206"/>
    </location>
</feature>
<keyword evidence="1" id="KW-1133">Transmembrane helix</keyword>
<keyword evidence="1" id="KW-0472">Membrane</keyword>
<dbReference type="Pfam" id="PF04235">
    <property type="entry name" value="DUF418"/>
    <property type="match status" value="1"/>
</dbReference>
<sequence>MHKTDRRVLGIDIARGIALFGMIATHVLPRMDAEGELTLTALLQGRASALFAVLAGVSIVLSTRGALSVPGMRGWAAAASGLCVRGLLIAVLGLALGELPSGVAVILVNYGALFLVATLFLRLPTWALAAGAALWFLVTPQLSHVLRGEPALADPLLLVPAFTHLADPDMWVGLVLTGYYPLLQWTGYILLGMWVARIDWTARDRRVLLVVLGLAASVLAKSLSSLLMTFRGMEVLESLYPTGVMADGHSYVERLIMLGAYGVTPPDSPWWLATSGPHSGTTFDLVHTSGIALTVLGLCMLAGPRLERHAWLHAWISRPGSMPLSMYTLHILLVSAVTGTAGEGDVDLVAAVGFAVNIAAIVLVSCLWAALISRRGPLEQLVSLASRGVSNRVLRRP</sequence>
<evidence type="ECO:0000259" key="2">
    <source>
        <dbReference type="Pfam" id="PF04235"/>
    </source>
</evidence>
<dbReference type="EMBL" id="BAAAPZ010000017">
    <property type="protein sequence ID" value="GAA2103191.1"/>
    <property type="molecule type" value="Genomic_DNA"/>
</dbReference>
<feature type="transmembrane region" description="Helical" evidence="1">
    <location>
        <begin position="49"/>
        <end position="67"/>
    </location>
</feature>
<feature type="transmembrane region" description="Helical" evidence="1">
    <location>
        <begin position="348"/>
        <end position="371"/>
    </location>
</feature>
<dbReference type="InterPro" id="IPR012429">
    <property type="entry name" value="HGSNAT_cat"/>
</dbReference>
<organism evidence="4 5">
    <name type="scientific">Brevibacterium salitolerans</name>
    <dbReference type="NCBI Taxonomy" id="1403566"/>
    <lineage>
        <taxon>Bacteria</taxon>
        <taxon>Bacillati</taxon>
        <taxon>Actinomycetota</taxon>
        <taxon>Actinomycetes</taxon>
        <taxon>Micrococcales</taxon>
        <taxon>Brevibacteriaceae</taxon>
        <taxon>Brevibacterium</taxon>
    </lineage>
</organism>
<feature type="transmembrane region" description="Helical" evidence="1">
    <location>
        <begin position="74"/>
        <end position="96"/>
    </location>
</feature>